<keyword evidence="1" id="KW-0732">Signal</keyword>
<comment type="caution">
    <text evidence="2">The sequence shown here is derived from an EMBL/GenBank/DDBJ whole genome shotgun (WGS) entry which is preliminary data.</text>
</comment>
<feature type="signal peptide" evidence="1">
    <location>
        <begin position="1"/>
        <end position="23"/>
    </location>
</feature>
<dbReference type="Proteomes" id="UP000253529">
    <property type="component" value="Unassembled WGS sequence"/>
</dbReference>
<name>A0A366FXE7_9HYPH</name>
<evidence type="ECO:0000313" key="3">
    <source>
        <dbReference type="Proteomes" id="UP000253529"/>
    </source>
</evidence>
<organism evidence="2 3">
    <name type="scientific">Roseiarcus fermentans</name>
    <dbReference type="NCBI Taxonomy" id="1473586"/>
    <lineage>
        <taxon>Bacteria</taxon>
        <taxon>Pseudomonadati</taxon>
        <taxon>Pseudomonadota</taxon>
        <taxon>Alphaproteobacteria</taxon>
        <taxon>Hyphomicrobiales</taxon>
        <taxon>Roseiarcaceae</taxon>
        <taxon>Roseiarcus</taxon>
    </lineage>
</organism>
<keyword evidence="3" id="KW-1185">Reference proteome</keyword>
<sequence length="136" mass="14316">MTLTPVKILMCLFSLGASTLAQAECLKSVSEMKASKVKTHWKETTENDGKPLTISIADGAHGLVYTASKAGAPWLTGNVSVCRSGGATRITLKNTRATSHVPMIARMALPSTQSAQIVNNQIRLAGGAWSGTFVAQ</sequence>
<feature type="chain" id="PRO_5017067677" evidence="1">
    <location>
        <begin position="24"/>
        <end position="136"/>
    </location>
</feature>
<proteinExistence type="predicted"/>
<evidence type="ECO:0000256" key="1">
    <source>
        <dbReference type="SAM" id="SignalP"/>
    </source>
</evidence>
<accession>A0A366FXE7</accession>
<dbReference type="AlphaFoldDB" id="A0A366FXE7"/>
<reference evidence="2 3" key="1">
    <citation type="submission" date="2018-06" db="EMBL/GenBank/DDBJ databases">
        <title>Genomic Encyclopedia of Type Strains, Phase IV (KMG-IV): sequencing the most valuable type-strain genomes for metagenomic binning, comparative biology and taxonomic classification.</title>
        <authorList>
            <person name="Goeker M."/>
        </authorList>
    </citation>
    <scope>NUCLEOTIDE SEQUENCE [LARGE SCALE GENOMIC DNA]</scope>
    <source>
        <strain evidence="2 3">DSM 24875</strain>
    </source>
</reference>
<dbReference type="OrthoDB" id="8447483at2"/>
<dbReference type="EMBL" id="QNRK01000001">
    <property type="protein sequence ID" value="RBP18379.1"/>
    <property type="molecule type" value="Genomic_DNA"/>
</dbReference>
<evidence type="ECO:0000313" key="2">
    <source>
        <dbReference type="EMBL" id="RBP18379.1"/>
    </source>
</evidence>
<gene>
    <name evidence="2" type="ORF">DFR50_101326</name>
</gene>
<protein>
    <submittedName>
        <fullName evidence="2">Uncharacterized protein</fullName>
    </submittedName>
</protein>
<dbReference type="RefSeq" id="WP_147262629.1">
    <property type="nucleotide sequence ID" value="NZ_QNRK01000001.1"/>
</dbReference>